<name>A0A6A6CFF7_ZASCE</name>
<dbReference type="Gene3D" id="1.20.1740.10">
    <property type="entry name" value="Amino acid/polyamine transporter I"/>
    <property type="match status" value="1"/>
</dbReference>
<accession>A0A6A6CFF7</accession>
<keyword evidence="2" id="KW-0813">Transport</keyword>
<gene>
    <name evidence="8" type="ORF">M409DRAFT_23674</name>
</gene>
<feature type="transmembrane region" description="Helical" evidence="7">
    <location>
        <begin position="74"/>
        <end position="99"/>
    </location>
</feature>
<evidence type="ECO:0000313" key="8">
    <source>
        <dbReference type="EMBL" id="KAF2165944.1"/>
    </source>
</evidence>
<evidence type="ECO:0000256" key="1">
    <source>
        <dbReference type="ARBA" id="ARBA00004141"/>
    </source>
</evidence>
<feature type="transmembrane region" description="Helical" evidence="7">
    <location>
        <begin position="105"/>
        <end position="125"/>
    </location>
</feature>
<dbReference type="GeneID" id="54560163"/>
<keyword evidence="5 7" id="KW-0472">Membrane</keyword>
<evidence type="ECO:0000256" key="5">
    <source>
        <dbReference type="ARBA" id="ARBA00023136"/>
    </source>
</evidence>
<evidence type="ECO:0008006" key="10">
    <source>
        <dbReference type="Google" id="ProtNLM"/>
    </source>
</evidence>
<dbReference type="GO" id="GO:0022857">
    <property type="term" value="F:transmembrane transporter activity"/>
    <property type="evidence" value="ECO:0007669"/>
    <property type="project" value="InterPro"/>
</dbReference>
<dbReference type="RefSeq" id="XP_033666833.1">
    <property type="nucleotide sequence ID" value="XM_033806891.1"/>
</dbReference>
<feature type="transmembrane region" description="Helical" evidence="7">
    <location>
        <begin position="306"/>
        <end position="327"/>
    </location>
</feature>
<dbReference type="AlphaFoldDB" id="A0A6A6CFF7"/>
<feature type="region of interest" description="Disordered" evidence="6">
    <location>
        <begin position="1"/>
        <end position="37"/>
    </location>
</feature>
<dbReference type="InterPro" id="IPR002293">
    <property type="entry name" value="AA/rel_permease1"/>
</dbReference>
<evidence type="ECO:0000313" key="9">
    <source>
        <dbReference type="Proteomes" id="UP000799537"/>
    </source>
</evidence>
<evidence type="ECO:0000256" key="4">
    <source>
        <dbReference type="ARBA" id="ARBA00022989"/>
    </source>
</evidence>
<dbReference type="GO" id="GO:0016020">
    <property type="term" value="C:membrane"/>
    <property type="evidence" value="ECO:0007669"/>
    <property type="project" value="UniProtKB-SubCell"/>
</dbReference>
<keyword evidence="9" id="KW-1185">Reference proteome</keyword>
<feature type="transmembrane region" description="Helical" evidence="7">
    <location>
        <begin position="406"/>
        <end position="428"/>
    </location>
</feature>
<dbReference type="PIRSF" id="PIRSF006060">
    <property type="entry name" value="AA_transporter"/>
    <property type="match status" value="1"/>
</dbReference>
<feature type="transmembrane region" description="Helical" evidence="7">
    <location>
        <begin position="360"/>
        <end position="385"/>
    </location>
</feature>
<feature type="compositionally biased region" description="Basic and acidic residues" evidence="6">
    <location>
        <begin position="1"/>
        <end position="10"/>
    </location>
</feature>
<organism evidence="8 9">
    <name type="scientific">Zasmidium cellare ATCC 36951</name>
    <dbReference type="NCBI Taxonomy" id="1080233"/>
    <lineage>
        <taxon>Eukaryota</taxon>
        <taxon>Fungi</taxon>
        <taxon>Dikarya</taxon>
        <taxon>Ascomycota</taxon>
        <taxon>Pezizomycotina</taxon>
        <taxon>Dothideomycetes</taxon>
        <taxon>Dothideomycetidae</taxon>
        <taxon>Mycosphaerellales</taxon>
        <taxon>Mycosphaerellaceae</taxon>
        <taxon>Zasmidium</taxon>
    </lineage>
</organism>
<feature type="transmembrane region" description="Helical" evidence="7">
    <location>
        <begin position="197"/>
        <end position="217"/>
    </location>
</feature>
<evidence type="ECO:0000256" key="3">
    <source>
        <dbReference type="ARBA" id="ARBA00022692"/>
    </source>
</evidence>
<evidence type="ECO:0000256" key="7">
    <source>
        <dbReference type="SAM" id="Phobius"/>
    </source>
</evidence>
<dbReference type="PANTHER" id="PTHR45649">
    <property type="entry name" value="AMINO-ACID PERMEASE BAT1"/>
    <property type="match status" value="1"/>
</dbReference>
<feature type="compositionally biased region" description="Low complexity" evidence="6">
    <location>
        <begin position="21"/>
        <end position="33"/>
    </location>
</feature>
<feature type="transmembrane region" description="Helical" evidence="7">
    <location>
        <begin position="158"/>
        <end position="185"/>
    </location>
</feature>
<comment type="subcellular location">
    <subcellularLocation>
        <location evidence="1">Membrane</location>
        <topology evidence="1">Multi-pass membrane protein</topology>
    </subcellularLocation>
</comment>
<feature type="transmembrane region" description="Helical" evidence="7">
    <location>
        <begin position="229"/>
        <end position="247"/>
    </location>
</feature>
<feature type="transmembrane region" description="Helical" evidence="7">
    <location>
        <begin position="478"/>
        <end position="497"/>
    </location>
</feature>
<dbReference type="Proteomes" id="UP000799537">
    <property type="component" value="Unassembled WGS sequence"/>
</dbReference>
<dbReference type="PANTHER" id="PTHR45649:SF41">
    <property type="entry name" value="TRANSPORTER, PUTATIVE (EUROFUNG)-RELATED"/>
    <property type="match status" value="1"/>
</dbReference>
<feature type="transmembrane region" description="Helical" evidence="7">
    <location>
        <begin position="267"/>
        <end position="286"/>
    </location>
</feature>
<evidence type="ECO:0000256" key="6">
    <source>
        <dbReference type="SAM" id="MobiDB-lite"/>
    </source>
</evidence>
<keyword evidence="4 7" id="KW-1133">Transmembrane helix</keyword>
<feature type="transmembrane region" description="Helical" evidence="7">
    <location>
        <begin position="509"/>
        <end position="528"/>
    </location>
</feature>
<keyword evidence="3 7" id="KW-0812">Transmembrane</keyword>
<feature type="transmembrane region" description="Helical" evidence="7">
    <location>
        <begin position="440"/>
        <end position="458"/>
    </location>
</feature>
<proteinExistence type="predicted"/>
<dbReference type="OrthoDB" id="3257095at2759"/>
<dbReference type="EMBL" id="ML993598">
    <property type="protein sequence ID" value="KAF2165944.1"/>
    <property type="molecule type" value="Genomic_DNA"/>
</dbReference>
<dbReference type="Pfam" id="PF13520">
    <property type="entry name" value="AA_permease_2"/>
    <property type="match status" value="1"/>
</dbReference>
<protein>
    <recommendedName>
        <fullName evidence="10">Amino acid permease/ SLC12A domain-containing protein</fullName>
    </recommendedName>
</protein>
<evidence type="ECO:0000256" key="2">
    <source>
        <dbReference type="ARBA" id="ARBA00022448"/>
    </source>
</evidence>
<reference evidence="8" key="1">
    <citation type="journal article" date="2020" name="Stud. Mycol.">
        <title>101 Dothideomycetes genomes: a test case for predicting lifestyles and emergence of pathogens.</title>
        <authorList>
            <person name="Haridas S."/>
            <person name="Albert R."/>
            <person name="Binder M."/>
            <person name="Bloem J."/>
            <person name="Labutti K."/>
            <person name="Salamov A."/>
            <person name="Andreopoulos B."/>
            <person name="Baker S."/>
            <person name="Barry K."/>
            <person name="Bills G."/>
            <person name="Bluhm B."/>
            <person name="Cannon C."/>
            <person name="Castanera R."/>
            <person name="Culley D."/>
            <person name="Daum C."/>
            <person name="Ezra D."/>
            <person name="Gonzalez J."/>
            <person name="Henrissat B."/>
            <person name="Kuo A."/>
            <person name="Liang C."/>
            <person name="Lipzen A."/>
            <person name="Lutzoni F."/>
            <person name="Magnuson J."/>
            <person name="Mondo S."/>
            <person name="Nolan M."/>
            <person name="Ohm R."/>
            <person name="Pangilinan J."/>
            <person name="Park H.-J."/>
            <person name="Ramirez L."/>
            <person name="Alfaro M."/>
            <person name="Sun H."/>
            <person name="Tritt A."/>
            <person name="Yoshinaga Y."/>
            <person name="Zwiers L.-H."/>
            <person name="Turgeon B."/>
            <person name="Goodwin S."/>
            <person name="Spatafora J."/>
            <person name="Crous P."/>
            <person name="Grigoriev I."/>
        </authorList>
    </citation>
    <scope>NUCLEOTIDE SEQUENCE</scope>
    <source>
        <strain evidence="8">ATCC 36951</strain>
    </source>
</reference>
<sequence length="546" mass="59717">MSKYESEPKPVFEGVSIQDLGSGHKSSPGSSGESNDDDFVVDDSVPAQYHGTKEDKHDMRVLGKKQVLRRHFHFTSMIGFSSTVLVAWEETPVLAIYALDNGGTAIIFWGIIAAIIGCSAIYMSLAEMASMFPTAGGQYHWVSELAPRRYQKGLSYTVGWLTAMGWQVCLASICFQAGIVTQGLIQLNNPDYVFHNWHGTLLSMAYMVFASVFNTVLATKLPLTEGLMLILHVAGLFAIIIPLWVMAPRGNAHQVLLEFSTTGGWSNLGLACLIGLNNPISLLIGYDCTVHMSEEVKDAATVVPRALLWTIVPNAIMCLVMGTTFIFCLGDIDDVLASPTGQPFIQVFKNATQSNAGTTIMTSIIVIMLVSATISEVATASRQLWAFARDRGFPASTWLSRTTPGLNIPLNGVLVTVTISCLLFLINIGSDVALNAIDSLGIVSLLFSYLVTIGCMVWRRLWGPPLPLAPWSLGKWGLAVNVFSLCFLVVPSFFAFWPVDVNPTPEEFNWSPVMFVGILSITAVYYFVKGRHEYEGPVVLVKRHLQ</sequence>